<dbReference type="SUPFAM" id="SSF55729">
    <property type="entry name" value="Acyl-CoA N-acyltransferases (Nat)"/>
    <property type="match status" value="1"/>
</dbReference>
<accession>A0A0F9UQS0</accession>
<proteinExistence type="predicted"/>
<dbReference type="PROSITE" id="PS51186">
    <property type="entry name" value="GNAT"/>
    <property type="match status" value="1"/>
</dbReference>
<gene>
    <name evidence="2" type="ORF">LCGC14_0233920</name>
</gene>
<dbReference type="CDD" id="cd04301">
    <property type="entry name" value="NAT_SF"/>
    <property type="match status" value="1"/>
</dbReference>
<dbReference type="EMBL" id="LAZR01000115">
    <property type="protein sequence ID" value="KKN89827.1"/>
    <property type="molecule type" value="Genomic_DNA"/>
</dbReference>
<organism evidence="2">
    <name type="scientific">marine sediment metagenome</name>
    <dbReference type="NCBI Taxonomy" id="412755"/>
    <lineage>
        <taxon>unclassified sequences</taxon>
        <taxon>metagenomes</taxon>
        <taxon>ecological metagenomes</taxon>
    </lineage>
</organism>
<dbReference type="InterPro" id="IPR000182">
    <property type="entry name" value="GNAT_dom"/>
</dbReference>
<dbReference type="InterPro" id="IPR016181">
    <property type="entry name" value="Acyl_CoA_acyltransferase"/>
</dbReference>
<comment type="caution">
    <text evidence="2">The sequence shown here is derived from an EMBL/GenBank/DDBJ whole genome shotgun (WGS) entry which is preliminary data.</text>
</comment>
<sequence length="208" mass="21656">MSAFLHATAFEAAAPLFSIVRETGRHVAAREVLLDAAMGPGRKRKASEALRRGRRPAADLAFAAIAADGRLVGTVRLWGIAAGCRGEEEVPALLLGPLAVDPSLHKAGIGGALMRHSICEAARLGHGAVLLMGDPEYYGRFGFSRVATANLAMPGPFEPHRLLALEITPGHLAGATGPLAPTGRRQSPVITGDTAVTANQGDAVPHRK</sequence>
<evidence type="ECO:0000313" key="2">
    <source>
        <dbReference type="EMBL" id="KKN89827.1"/>
    </source>
</evidence>
<feature type="domain" description="N-acetyltransferase" evidence="1">
    <location>
        <begin position="2"/>
        <end position="168"/>
    </location>
</feature>
<dbReference type="AlphaFoldDB" id="A0A0F9UQS0"/>
<name>A0A0F9UQS0_9ZZZZ</name>
<dbReference type="Gene3D" id="3.40.630.30">
    <property type="match status" value="1"/>
</dbReference>
<reference evidence="2" key="1">
    <citation type="journal article" date="2015" name="Nature">
        <title>Complex archaea that bridge the gap between prokaryotes and eukaryotes.</title>
        <authorList>
            <person name="Spang A."/>
            <person name="Saw J.H."/>
            <person name="Jorgensen S.L."/>
            <person name="Zaremba-Niedzwiedzka K."/>
            <person name="Martijn J."/>
            <person name="Lind A.E."/>
            <person name="van Eijk R."/>
            <person name="Schleper C."/>
            <person name="Guy L."/>
            <person name="Ettema T.J."/>
        </authorList>
    </citation>
    <scope>NUCLEOTIDE SEQUENCE</scope>
</reference>
<dbReference type="GO" id="GO:0016747">
    <property type="term" value="F:acyltransferase activity, transferring groups other than amino-acyl groups"/>
    <property type="evidence" value="ECO:0007669"/>
    <property type="project" value="InterPro"/>
</dbReference>
<dbReference type="Pfam" id="PF13527">
    <property type="entry name" value="Acetyltransf_9"/>
    <property type="match status" value="1"/>
</dbReference>
<evidence type="ECO:0000259" key="1">
    <source>
        <dbReference type="PROSITE" id="PS51186"/>
    </source>
</evidence>
<protein>
    <recommendedName>
        <fullName evidence="1">N-acetyltransferase domain-containing protein</fullName>
    </recommendedName>
</protein>